<dbReference type="Proteomes" id="UP000818323">
    <property type="component" value="Unassembled WGS sequence"/>
</dbReference>
<reference evidence="3 4" key="1">
    <citation type="submission" date="2020-01" db="EMBL/GenBank/DDBJ databases">
        <title>Microvirga sp. nov., an arsenate reduction bacterium isolated from Tibet hotspring sediments.</title>
        <authorList>
            <person name="Yuan C.-G."/>
        </authorList>
    </citation>
    <scope>NUCLEOTIDE SEQUENCE [LARGE SCALE GENOMIC DNA]</scope>
    <source>
        <strain evidence="3 4">SYSU G3D203</strain>
    </source>
</reference>
<comment type="caution">
    <text evidence="3">The sequence shown here is derived from an EMBL/GenBank/DDBJ whole genome shotgun (WGS) entry which is preliminary data.</text>
</comment>
<evidence type="ECO:0000256" key="2">
    <source>
        <dbReference type="SAM" id="MobiDB-lite"/>
    </source>
</evidence>
<protein>
    <recommendedName>
        <fullName evidence="5">Ead/Ea22-like family protein</fullName>
    </recommendedName>
</protein>
<feature type="region of interest" description="Disordered" evidence="2">
    <location>
        <begin position="1"/>
        <end position="34"/>
    </location>
</feature>
<keyword evidence="4" id="KW-1185">Reference proteome</keyword>
<evidence type="ECO:0000256" key="1">
    <source>
        <dbReference type="SAM" id="Coils"/>
    </source>
</evidence>
<dbReference type="RefSeq" id="WP_161725949.1">
    <property type="nucleotide sequence ID" value="NZ_JAAAXI010000027.1"/>
</dbReference>
<keyword evidence="1" id="KW-0175">Coiled coil</keyword>
<gene>
    <name evidence="3" type="ORF">GR303_06915</name>
</gene>
<feature type="coiled-coil region" evidence="1">
    <location>
        <begin position="107"/>
        <end position="224"/>
    </location>
</feature>
<evidence type="ECO:0008006" key="5">
    <source>
        <dbReference type="Google" id="ProtNLM"/>
    </source>
</evidence>
<sequence length="273" mass="30292">MSTTENTAKMRAESPKDVNPNVSQGEHAELVGHTPGPWKFEDWDGYTLCVYAPWSDTVTPNASGYGDYRGIYICKIEHQNSNECVSKAQAVANARLIAAAPTLLAERAAFAERVKELEAARDEARDIVALANNSVFGSWGYFTEASGKTLAEAIEDLKAYVRENATLRSENETLKREREEWRRRYHTDGVCEISAVNPNVASYMDHWERRALAAEARLEAMQKALEPFADVSGEGDEDFPDDTKVIVQFGRTTHCALTLGDFRRAALTGAGHE</sequence>
<evidence type="ECO:0000313" key="3">
    <source>
        <dbReference type="EMBL" id="NBJ24085.1"/>
    </source>
</evidence>
<proteinExistence type="predicted"/>
<accession>A0ABW9YX41</accession>
<evidence type="ECO:0000313" key="4">
    <source>
        <dbReference type="Proteomes" id="UP000818323"/>
    </source>
</evidence>
<organism evidence="3 4">
    <name type="scientific">Microvirga arsenatis</name>
    <dbReference type="NCBI Taxonomy" id="2692265"/>
    <lineage>
        <taxon>Bacteria</taxon>
        <taxon>Pseudomonadati</taxon>
        <taxon>Pseudomonadota</taxon>
        <taxon>Alphaproteobacteria</taxon>
        <taxon>Hyphomicrobiales</taxon>
        <taxon>Methylobacteriaceae</taxon>
        <taxon>Microvirga</taxon>
    </lineage>
</organism>
<name>A0ABW9YX41_9HYPH</name>
<dbReference type="EMBL" id="JAAAXJ010000003">
    <property type="protein sequence ID" value="NBJ24085.1"/>
    <property type="molecule type" value="Genomic_DNA"/>
</dbReference>